<reference evidence="3" key="1">
    <citation type="submission" date="2021-11" db="EMBL/GenBank/DDBJ databases">
        <title>Genome sequence.</title>
        <authorList>
            <person name="Sun Q."/>
        </authorList>
    </citation>
    <scope>NUCLEOTIDE SEQUENCE</scope>
    <source>
        <strain evidence="3">JC740</strain>
    </source>
</reference>
<comment type="caution">
    <text evidence="3">The sequence shown here is derived from an EMBL/GenBank/DDBJ whole genome shotgun (WGS) entry which is preliminary data.</text>
</comment>
<evidence type="ECO:0000259" key="2">
    <source>
        <dbReference type="Pfam" id="PF00963"/>
    </source>
</evidence>
<evidence type="ECO:0000313" key="4">
    <source>
        <dbReference type="Proteomes" id="UP001430306"/>
    </source>
</evidence>
<gene>
    <name evidence="3" type="ORF">LOC71_07380</name>
</gene>
<dbReference type="RefSeq" id="WP_230272756.1">
    <property type="nucleotide sequence ID" value="NZ_JAJKFW010000016.1"/>
</dbReference>
<dbReference type="EMBL" id="JAJKFW010000016">
    <property type="protein sequence ID" value="MCC9642091.1"/>
    <property type="molecule type" value="Genomic_DNA"/>
</dbReference>
<feature type="domain" description="Cohesin" evidence="2">
    <location>
        <begin position="33"/>
        <end position="109"/>
    </location>
</feature>
<protein>
    <submittedName>
        <fullName evidence="3">Fibrinogen-binding protein</fullName>
    </submittedName>
</protein>
<name>A0ABS8NEW0_9BACT</name>
<organism evidence="3 4">
    <name type="scientific">Rhodopirellula halodulae</name>
    <dbReference type="NCBI Taxonomy" id="2894198"/>
    <lineage>
        <taxon>Bacteria</taxon>
        <taxon>Pseudomonadati</taxon>
        <taxon>Planctomycetota</taxon>
        <taxon>Planctomycetia</taxon>
        <taxon>Pirellulales</taxon>
        <taxon>Pirellulaceae</taxon>
        <taxon>Rhodopirellula</taxon>
    </lineage>
</organism>
<proteinExistence type="predicted"/>
<feature type="region of interest" description="Disordered" evidence="1">
    <location>
        <begin position="137"/>
        <end position="165"/>
    </location>
</feature>
<evidence type="ECO:0000313" key="3">
    <source>
        <dbReference type="EMBL" id="MCC9642091.1"/>
    </source>
</evidence>
<evidence type="ECO:0000256" key="1">
    <source>
        <dbReference type="SAM" id="MobiDB-lite"/>
    </source>
</evidence>
<sequence length="230" mass="24662">MFRKISAEKLEARQLTASVSVSATPTLPPQESTASVEVSDAGELRSAEIRFDYDPQKVQIQKDDIRPGSAWNNQAALIANVDEEAGSVHAFIFSTRPIDAQAGNLIDVDLDPALESLCAPELELDLRSVRLNEGEILLKDDPTDGPDPTDHSVNSGKLNARPIGNRLPAGESIAEPELLPSTPNSIASTEAAGQPLAFPVDHRPFFGPIHPDLPPPAHVDLILTDAMLSQ</sequence>
<accession>A0ABS8NEW0</accession>
<keyword evidence="4" id="KW-1185">Reference proteome</keyword>
<dbReference type="Pfam" id="PF00963">
    <property type="entry name" value="Cohesin"/>
    <property type="match status" value="1"/>
</dbReference>
<dbReference type="Proteomes" id="UP001430306">
    <property type="component" value="Unassembled WGS sequence"/>
</dbReference>
<dbReference type="InterPro" id="IPR002102">
    <property type="entry name" value="Cohesin_dom"/>
</dbReference>